<protein>
    <recommendedName>
        <fullName evidence="3">Terminase</fullName>
    </recommendedName>
</protein>
<dbReference type="PATRIC" id="fig|92706.3.peg.1086"/>
<dbReference type="AlphaFoldDB" id="A0A0F6Z5W5"/>
<evidence type="ECO:0000313" key="2">
    <source>
        <dbReference type="Proteomes" id="UP000034037"/>
    </source>
</evidence>
<evidence type="ECO:0000313" key="1">
    <source>
        <dbReference type="EMBL" id="AKF27000.1"/>
    </source>
</evidence>
<reference evidence="1 2" key="1">
    <citation type="submission" date="2015-04" db="EMBL/GenBank/DDBJ databases">
        <title>Complete Genome Sequence of Brevibacterium flavum ATCC 15168.</title>
        <authorList>
            <person name="Ahn J."/>
            <person name="Park G."/>
            <person name="Jeon W."/>
            <person name="Jang Y."/>
            <person name="Jang M."/>
            <person name="Lee H."/>
            <person name="Lee H."/>
        </authorList>
    </citation>
    <scope>NUCLEOTIDE SEQUENCE [LARGE SCALE GENOMIC DNA]</scope>
    <source>
        <strain evidence="1 2">ATCC 15168</strain>
    </source>
</reference>
<evidence type="ECO:0008006" key="3">
    <source>
        <dbReference type="Google" id="ProtNLM"/>
    </source>
</evidence>
<dbReference type="EMBL" id="CP011309">
    <property type="protein sequence ID" value="AKF27000.1"/>
    <property type="molecule type" value="Genomic_DNA"/>
</dbReference>
<organism evidence="1 2">
    <name type="scientific">[Brevibacterium] flavum</name>
    <dbReference type="NCBI Taxonomy" id="92706"/>
    <lineage>
        <taxon>Bacteria</taxon>
        <taxon>Bacillati</taxon>
        <taxon>Actinomycetota</taxon>
        <taxon>Actinomycetes</taxon>
        <taxon>Mycobacteriales</taxon>
        <taxon>Corynebacteriaceae</taxon>
        <taxon>Corynebacterium</taxon>
    </lineage>
</organism>
<gene>
    <name evidence="1" type="ORF">YH66_05230</name>
</gene>
<keyword evidence="2" id="KW-1185">Reference proteome</keyword>
<name>A0A0F6Z5W5_9CORY</name>
<dbReference type="Gene3D" id="3.40.50.300">
    <property type="entry name" value="P-loop containing nucleotide triphosphate hydrolases"/>
    <property type="match status" value="1"/>
</dbReference>
<dbReference type="InterPro" id="IPR027417">
    <property type="entry name" value="P-loop_NTPase"/>
</dbReference>
<accession>A0A0F6Z5W5</accession>
<proteinExistence type="predicted"/>
<sequence length="530" mass="58105">MGLEKWPTLTGRQEPENLVMAEGDDREGREVVELGRRAGSSLLPWQCGNVLGISMKTPAGTWVHQTCILIVPRQNGKSEILVDIILYRVFILDETILYTAHEWKSAQPIAERLIKMIEMRPSLAKRVKKINNSQGEAKIILRGPANAKRPRLDSKGNPKHGQVVFRTRSPKAGRGLDEVDTLIYDEAFDTTDDEVASIGPTQDVAKDPQVIYASSAVDKESAAHQNGVQLSSLRALALSGEDPGIYLAEYRAPDDNPGRENPLTWKLSNPSFGVLKNDRKIKNLMRNMNSPRGQKSFDVEALGIGDYFEFNQLAEDDLLVIDLDRFDELVNLDAAPTGESCLAVDFSNDRIDRTAAISVAVRAGSKIHGQLGYHGPANIETLVKFIVSAVDLNDPLAVVIDPKSAAEALIRPLQKKGIEPELMTPSRVASGTNGLLQHIDDKTFSHDGDQRIIDAITVARLREIGDSGIAWARRKSDGDITPLVSMTNAVWALDNLDSPPPPPADVGFIDSNSFAENTISPTDELNSITW</sequence>
<dbReference type="Proteomes" id="UP000034037">
    <property type="component" value="Chromosome"/>
</dbReference>
<dbReference type="HOGENOM" id="CLU_030716_1_0_11"/>